<accession>A0A0D0DDE1</accession>
<reference evidence="3" key="2">
    <citation type="submission" date="2015-01" db="EMBL/GenBank/DDBJ databases">
        <title>Evolutionary Origins and Diversification of the Mycorrhizal Mutualists.</title>
        <authorList>
            <consortium name="DOE Joint Genome Institute"/>
            <consortium name="Mycorrhizal Genomics Consortium"/>
            <person name="Kohler A."/>
            <person name="Kuo A."/>
            <person name="Nagy L.G."/>
            <person name="Floudas D."/>
            <person name="Copeland A."/>
            <person name="Barry K.W."/>
            <person name="Cichocki N."/>
            <person name="Veneault-Fourrey C."/>
            <person name="LaButti K."/>
            <person name="Lindquist E.A."/>
            <person name="Lipzen A."/>
            <person name="Lundell T."/>
            <person name="Morin E."/>
            <person name="Murat C."/>
            <person name="Riley R."/>
            <person name="Ohm R."/>
            <person name="Sun H."/>
            <person name="Tunlid A."/>
            <person name="Henrissat B."/>
            <person name="Grigoriev I.V."/>
            <person name="Hibbett D.S."/>
            <person name="Martin F."/>
        </authorList>
    </citation>
    <scope>NUCLEOTIDE SEQUENCE [LARGE SCALE GENOMIC DNA]</scope>
    <source>
        <strain evidence="3">Ve08.2h10</strain>
    </source>
</reference>
<sequence>MSDSDQSLKLPDLETLDHSETSEEESPSTATEEEVRKWTEWNERVYRII</sequence>
<dbReference type="HOGENOM" id="CLU_3143549_0_0_1"/>
<evidence type="ECO:0000313" key="2">
    <source>
        <dbReference type="EMBL" id="KIK75380.1"/>
    </source>
</evidence>
<gene>
    <name evidence="2" type="ORF">PAXRUDRAFT_19056</name>
</gene>
<protein>
    <submittedName>
        <fullName evidence="2">Uncharacterized protein</fullName>
    </submittedName>
</protein>
<evidence type="ECO:0000313" key="3">
    <source>
        <dbReference type="Proteomes" id="UP000054538"/>
    </source>
</evidence>
<organism evidence="2 3">
    <name type="scientific">Paxillus rubicundulus Ve08.2h10</name>
    <dbReference type="NCBI Taxonomy" id="930991"/>
    <lineage>
        <taxon>Eukaryota</taxon>
        <taxon>Fungi</taxon>
        <taxon>Dikarya</taxon>
        <taxon>Basidiomycota</taxon>
        <taxon>Agaricomycotina</taxon>
        <taxon>Agaricomycetes</taxon>
        <taxon>Agaricomycetidae</taxon>
        <taxon>Boletales</taxon>
        <taxon>Paxilineae</taxon>
        <taxon>Paxillaceae</taxon>
        <taxon>Paxillus</taxon>
    </lineage>
</organism>
<dbReference type="InParanoid" id="A0A0D0DDE1"/>
<dbReference type="AlphaFoldDB" id="A0A0D0DDE1"/>
<keyword evidence="3" id="KW-1185">Reference proteome</keyword>
<name>A0A0D0DDE1_9AGAM</name>
<proteinExistence type="predicted"/>
<feature type="compositionally biased region" description="Basic and acidic residues" evidence="1">
    <location>
        <begin position="11"/>
        <end position="21"/>
    </location>
</feature>
<evidence type="ECO:0000256" key="1">
    <source>
        <dbReference type="SAM" id="MobiDB-lite"/>
    </source>
</evidence>
<reference evidence="2 3" key="1">
    <citation type="submission" date="2014-04" db="EMBL/GenBank/DDBJ databases">
        <authorList>
            <consortium name="DOE Joint Genome Institute"/>
            <person name="Kuo A."/>
            <person name="Kohler A."/>
            <person name="Jargeat P."/>
            <person name="Nagy L.G."/>
            <person name="Floudas D."/>
            <person name="Copeland A."/>
            <person name="Barry K.W."/>
            <person name="Cichocki N."/>
            <person name="Veneault-Fourrey C."/>
            <person name="LaButti K."/>
            <person name="Lindquist E.A."/>
            <person name="Lipzen A."/>
            <person name="Lundell T."/>
            <person name="Morin E."/>
            <person name="Murat C."/>
            <person name="Sun H."/>
            <person name="Tunlid A."/>
            <person name="Henrissat B."/>
            <person name="Grigoriev I.V."/>
            <person name="Hibbett D.S."/>
            <person name="Martin F."/>
            <person name="Nordberg H.P."/>
            <person name="Cantor M.N."/>
            <person name="Hua S.X."/>
        </authorList>
    </citation>
    <scope>NUCLEOTIDE SEQUENCE [LARGE SCALE GENOMIC DNA]</scope>
    <source>
        <strain evidence="2 3">Ve08.2h10</strain>
    </source>
</reference>
<dbReference type="EMBL" id="KN828153">
    <property type="protein sequence ID" value="KIK75380.1"/>
    <property type="molecule type" value="Genomic_DNA"/>
</dbReference>
<dbReference type="Proteomes" id="UP000054538">
    <property type="component" value="Unassembled WGS sequence"/>
</dbReference>
<feature type="region of interest" description="Disordered" evidence="1">
    <location>
        <begin position="1"/>
        <end position="35"/>
    </location>
</feature>